<dbReference type="PANTHER" id="PTHR36220:SF1">
    <property type="entry name" value="GAMMA TUBULIN COMPLEX COMPONENT C-TERMINAL DOMAIN-CONTAINING PROTEIN"/>
    <property type="match status" value="1"/>
</dbReference>
<dbReference type="PROSITE" id="PS51257">
    <property type="entry name" value="PROKAR_LIPOPROTEIN"/>
    <property type="match status" value="1"/>
</dbReference>
<sequence length="633" mass="66630">MATHTKFSVAIKSWAFACSAAVVLTACGGSSGDSSGDEATPAQPPEAVSPSAAVSPQSMDISWNSVSDATSYQVSQDLDGSSGFTIIAENLTDTSIQVPLPTHLTDWENARYMVEACNSAGCTPSTDLYIAGQTLDAIGYLKPDVIREESRFGFSMAITPDGQTLAVGAPQYDLITSERNEKHSGAVFIYSNTATGWNLVQKIENPVQQDTDWDFFGYSLAISDDGSSLLIGAPSEDGGGNAVNADMNQQSGFNSGAGFLYQRSGEQWQLSAYLKAANADRDDYFGLRVAMSGDGSTLAVSAPYEASDAAGVNPDDSDNSIELAGAVYTFEQVEGQWQQTNYIKPSTGSYFENFCFDPRPPNSPTCYAKSPSKFGYGLALSDAGDVLVVGAPGDSSASAGINGAENDYRAKSSGAVHVLRKGDTGWTHTDYIKSINPDIDDEFGLNLALSGDGNTLAIAAPYEDSYYSGITHSDSLAFESADETEQDSGAIYIVSYSADEWAHRAFIKAPRPDENDLFGWGLGLSENGDLLAVGAPRDDSEATGINGNWDNSSAPAAGAVSVYGADDSDTWSMINYVKASNTDANDTFGRTLALSADGQVLAVAATGEDSQATENQGDQSDDTGNNSGAIYIY</sequence>
<dbReference type="PANTHER" id="PTHR36220">
    <property type="entry name" value="UNNAMED PRODUCT"/>
    <property type="match status" value="1"/>
</dbReference>
<evidence type="ECO:0000256" key="4">
    <source>
        <dbReference type="SAM" id="MobiDB-lite"/>
    </source>
</evidence>
<dbReference type="Gene3D" id="2.130.10.130">
    <property type="entry name" value="Integrin alpha, N-terminal"/>
    <property type="match status" value="2"/>
</dbReference>
<evidence type="ECO:0000256" key="2">
    <source>
        <dbReference type="ARBA" id="ARBA00022737"/>
    </source>
</evidence>
<feature type="domain" description="Fibronectin type-III" evidence="6">
    <location>
        <begin position="44"/>
        <end position="137"/>
    </location>
</feature>
<evidence type="ECO:0000259" key="6">
    <source>
        <dbReference type="PROSITE" id="PS50853"/>
    </source>
</evidence>
<dbReference type="SMART" id="SM00191">
    <property type="entry name" value="Int_alpha"/>
    <property type="match status" value="6"/>
</dbReference>
<protein>
    <recommendedName>
        <fullName evidence="6">Fibronectin type-III domain-containing protein</fullName>
    </recommendedName>
</protein>
<dbReference type="EMBL" id="JAXAFO010000001">
    <property type="protein sequence ID" value="MDX6847850.1"/>
    <property type="molecule type" value="Genomic_DNA"/>
</dbReference>
<feature type="compositionally biased region" description="Polar residues" evidence="4">
    <location>
        <begin position="608"/>
        <end position="628"/>
    </location>
</feature>
<evidence type="ECO:0000313" key="8">
    <source>
        <dbReference type="Proteomes" id="UP001273505"/>
    </source>
</evidence>
<dbReference type="PROSITE" id="PS50853">
    <property type="entry name" value="FN3"/>
    <property type="match status" value="1"/>
</dbReference>
<keyword evidence="2" id="KW-0677">Repeat</keyword>
<evidence type="ECO:0000256" key="5">
    <source>
        <dbReference type="SAM" id="SignalP"/>
    </source>
</evidence>
<name>A0ABU4RSH1_9GAMM</name>
<dbReference type="PROSITE" id="PS51470">
    <property type="entry name" value="FG_GAP"/>
    <property type="match status" value="1"/>
</dbReference>
<feature type="region of interest" description="Disordered" evidence="4">
    <location>
        <begin position="32"/>
        <end position="54"/>
    </location>
</feature>
<dbReference type="InterPro" id="IPR028994">
    <property type="entry name" value="Integrin_alpha_N"/>
</dbReference>
<reference evidence="7 8" key="1">
    <citation type="submission" date="2023-11" db="EMBL/GenBank/DDBJ databases">
        <title>Gilvimarinus fulvus sp. nov., isolated from the surface of Kelp.</title>
        <authorList>
            <person name="Sun Y.Y."/>
            <person name="Gong Y."/>
            <person name="Du Z.J."/>
        </authorList>
    </citation>
    <scope>NUCLEOTIDE SEQUENCE [LARGE SCALE GENOMIC DNA]</scope>
    <source>
        <strain evidence="7 8">SDUM040013</strain>
    </source>
</reference>
<keyword evidence="1 5" id="KW-0732">Signal</keyword>
<keyword evidence="8" id="KW-1185">Reference proteome</keyword>
<dbReference type="InterPro" id="IPR003961">
    <property type="entry name" value="FN3_dom"/>
</dbReference>
<feature type="chain" id="PRO_5046668384" description="Fibronectin type-III domain-containing protein" evidence="5">
    <location>
        <begin position="21"/>
        <end position="633"/>
    </location>
</feature>
<gene>
    <name evidence="7" type="ORF">SCD92_00675</name>
</gene>
<dbReference type="InterPro" id="IPR013517">
    <property type="entry name" value="FG-GAP"/>
</dbReference>
<dbReference type="Proteomes" id="UP001273505">
    <property type="component" value="Unassembled WGS sequence"/>
</dbReference>
<evidence type="ECO:0000313" key="7">
    <source>
        <dbReference type="EMBL" id="MDX6847850.1"/>
    </source>
</evidence>
<feature type="compositionally biased region" description="Low complexity" evidence="4">
    <location>
        <begin position="45"/>
        <end position="54"/>
    </location>
</feature>
<organism evidence="7 8">
    <name type="scientific">Gilvimarinus gilvus</name>
    <dbReference type="NCBI Taxonomy" id="3058038"/>
    <lineage>
        <taxon>Bacteria</taxon>
        <taxon>Pseudomonadati</taxon>
        <taxon>Pseudomonadota</taxon>
        <taxon>Gammaproteobacteria</taxon>
        <taxon>Cellvibrionales</taxon>
        <taxon>Cellvibrionaceae</taxon>
        <taxon>Gilvimarinus</taxon>
    </lineage>
</organism>
<dbReference type="SUPFAM" id="SSF49265">
    <property type="entry name" value="Fibronectin type III"/>
    <property type="match status" value="1"/>
</dbReference>
<dbReference type="InterPro" id="IPR013783">
    <property type="entry name" value="Ig-like_fold"/>
</dbReference>
<keyword evidence="3" id="KW-0325">Glycoprotein</keyword>
<feature type="region of interest" description="Disordered" evidence="4">
    <location>
        <begin position="607"/>
        <end position="628"/>
    </location>
</feature>
<feature type="signal peptide" evidence="5">
    <location>
        <begin position="1"/>
        <end position="20"/>
    </location>
</feature>
<dbReference type="InterPro" id="IPR036116">
    <property type="entry name" value="FN3_sf"/>
</dbReference>
<dbReference type="InterPro" id="IPR013519">
    <property type="entry name" value="Int_alpha_beta-p"/>
</dbReference>
<proteinExistence type="predicted"/>
<dbReference type="Pfam" id="PF14312">
    <property type="entry name" value="FG-GAP_2"/>
    <property type="match status" value="1"/>
</dbReference>
<evidence type="ECO:0000256" key="1">
    <source>
        <dbReference type="ARBA" id="ARBA00022729"/>
    </source>
</evidence>
<dbReference type="RefSeq" id="WP_302724450.1">
    <property type="nucleotide sequence ID" value="NZ_JAULRU010000797.1"/>
</dbReference>
<dbReference type="Gene3D" id="2.60.40.10">
    <property type="entry name" value="Immunoglobulins"/>
    <property type="match status" value="1"/>
</dbReference>
<evidence type="ECO:0000256" key="3">
    <source>
        <dbReference type="ARBA" id="ARBA00023180"/>
    </source>
</evidence>
<comment type="caution">
    <text evidence="7">The sequence shown here is derived from an EMBL/GenBank/DDBJ whole genome shotgun (WGS) entry which is preliminary data.</text>
</comment>
<accession>A0ABU4RSH1</accession>